<dbReference type="InterPro" id="IPR008599">
    <property type="entry name" value="Diacid_rec"/>
</dbReference>
<dbReference type="PANTHER" id="PTHR33744">
    <property type="entry name" value="CARBOHYDRATE DIACID REGULATOR"/>
    <property type="match status" value="1"/>
</dbReference>
<reference evidence="5 6" key="1">
    <citation type="submission" date="2023-09" db="EMBL/GenBank/DDBJ databases">
        <title>Complete Genome and Methylome dissection of Bacillus brevis NEB573 original source of BbsI restriction endonuclease.</title>
        <authorList>
            <person name="Fomenkov A."/>
            <person name="Roberts R.D."/>
        </authorList>
    </citation>
    <scope>NUCLEOTIDE SEQUENCE [LARGE SCALE GENOMIC DNA]</scope>
    <source>
        <strain evidence="5 6">NEB573</strain>
    </source>
</reference>
<dbReference type="Gene3D" id="1.10.10.2840">
    <property type="entry name" value="PucR C-terminal helix-turn-helix domain"/>
    <property type="match status" value="1"/>
</dbReference>
<dbReference type="EMBL" id="CP134050">
    <property type="protein sequence ID" value="WNC15275.1"/>
    <property type="molecule type" value="Genomic_DNA"/>
</dbReference>
<evidence type="ECO:0000313" key="5">
    <source>
        <dbReference type="EMBL" id="WNC15275.1"/>
    </source>
</evidence>
<evidence type="ECO:0000259" key="3">
    <source>
        <dbReference type="Pfam" id="PF13556"/>
    </source>
</evidence>
<evidence type="ECO:0000259" key="4">
    <source>
        <dbReference type="Pfam" id="PF17853"/>
    </source>
</evidence>
<dbReference type="InterPro" id="IPR009057">
    <property type="entry name" value="Homeodomain-like_sf"/>
</dbReference>
<dbReference type="RefSeq" id="WP_310768855.1">
    <property type="nucleotide sequence ID" value="NZ_CP134050.1"/>
</dbReference>
<protein>
    <submittedName>
        <fullName evidence="5">Sugar diacid recognition domain-containing protein</fullName>
    </submittedName>
</protein>
<dbReference type="InterPro" id="IPR051448">
    <property type="entry name" value="CdaR-like_regulators"/>
</dbReference>
<dbReference type="Proteomes" id="UP001256827">
    <property type="component" value="Chromosome"/>
</dbReference>
<dbReference type="Pfam" id="PF17853">
    <property type="entry name" value="GGDEF_2"/>
    <property type="match status" value="1"/>
</dbReference>
<feature type="domain" description="CdaR GGDEF-like" evidence="4">
    <location>
        <begin position="145"/>
        <end position="274"/>
    </location>
</feature>
<dbReference type="InterPro" id="IPR041522">
    <property type="entry name" value="CdaR_GGDEF"/>
</dbReference>
<dbReference type="Pfam" id="PF13556">
    <property type="entry name" value="HTH_30"/>
    <property type="match status" value="1"/>
</dbReference>
<keyword evidence="6" id="KW-1185">Reference proteome</keyword>
<sequence length="386" mass="43362">MQLKKYLADKIVSRTMDVTQLNINVMDKDGVIISSSDPSRIGTLHEAARQVIASGVEIVLSARECKKWSGTRPGINMPIYFESVIVGVIGISGSPREVIPFGKAVRMMTEMMLQQAYLTEQMAMEERSLSFLVQDIISGTLDPSPAVVQSRGELLGLDLSGPRSIMIVQSAGTSPWTETLSRRQWQAKMAACFQHSRQVCISAISHNRWVIVTDLRHCRTREQTKAYLFESARRLMNALVPAHYDSLIITMGNRYEQVRELEHSFKEAQQALAVAECFPEKAPICHFEDATVELMLLATPAASRKRAVEQILGTLVHHPELIDTLHALFAADLNLTIAAQRLNIHRNTLLYRIERIEALIGKNPRRFADAFHIRLALEMHRLQAIG</sequence>
<name>A0ABY9T5B5_BREBE</name>
<organism evidence="5 6">
    <name type="scientific">Brevibacillus brevis</name>
    <name type="common">Bacillus brevis</name>
    <dbReference type="NCBI Taxonomy" id="1393"/>
    <lineage>
        <taxon>Bacteria</taxon>
        <taxon>Bacillati</taxon>
        <taxon>Bacillota</taxon>
        <taxon>Bacilli</taxon>
        <taxon>Bacillales</taxon>
        <taxon>Paenibacillaceae</taxon>
        <taxon>Brevibacillus</taxon>
    </lineage>
</organism>
<accession>A0ABY9T5B5</accession>
<feature type="domain" description="PucR C-terminal helix-turn-helix" evidence="3">
    <location>
        <begin position="321"/>
        <end position="378"/>
    </location>
</feature>
<dbReference type="PANTHER" id="PTHR33744:SF15">
    <property type="entry name" value="CARBOHYDRATE DIACID REGULATOR"/>
    <property type="match status" value="1"/>
</dbReference>
<proteinExistence type="inferred from homology"/>
<comment type="similarity">
    <text evidence="1">Belongs to the CdaR family.</text>
</comment>
<dbReference type="InterPro" id="IPR042070">
    <property type="entry name" value="PucR_C-HTH_sf"/>
</dbReference>
<dbReference type="Pfam" id="PF05651">
    <property type="entry name" value="Diacid_rec"/>
    <property type="match status" value="1"/>
</dbReference>
<dbReference type="SUPFAM" id="SSF46689">
    <property type="entry name" value="Homeodomain-like"/>
    <property type="match status" value="1"/>
</dbReference>
<gene>
    <name evidence="5" type="ORF">RGB73_02550</name>
</gene>
<evidence type="ECO:0000259" key="2">
    <source>
        <dbReference type="Pfam" id="PF05651"/>
    </source>
</evidence>
<evidence type="ECO:0000256" key="1">
    <source>
        <dbReference type="ARBA" id="ARBA00006754"/>
    </source>
</evidence>
<feature type="domain" description="Putative sugar diacid recognition" evidence="2">
    <location>
        <begin position="3"/>
        <end position="135"/>
    </location>
</feature>
<dbReference type="InterPro" id="IPR025736">
    <property type="entry name" value="PucR_C-HTH_dom"/>
</dbReference>
<evidence type="ECO:0000313" key="6">
    <source>
        <dbReference type="Proteomes" id="UP001256827"/>
    </source>
</evidence>